<keyword evidence="6" id="KW-1185">Reference proteome</keyword>
<dbReference type="OrthoDB" id="9801953at2"/>
<dbReference type="Proteomes" id="UP000054596">
    <property type="component" value="Unassembled WGS sequence"/>
</dbReference>
<keyword evidence="2" id="KW-0560">Oxidoreductase</keyword>
<dbReference type="InterPro" id="IPR036291">
    <property type="entry name" value="NAD(P)-bd_dom_sf"/>
</dbReference>
<protein>
    <submittedName>
        <fullName evidence="5">Oxidoreductase</fullName>
    </submittedName>
</protein>
<evidence type="ECO:0000259" key="3">
    <source>
        <dbReference type="Pfam" id="PF01408"/>
    </source>
</evidence>
<dbReference type="SUPFAM" id="SSF55347">
    <property type="entry name" value="Glyceraldehyde-3-phosphate dehydrogenase-like, C-terminal domain"/>
    <property type="match status" value="1"/>
</dbReference>
<name>A0A158AE61_9BURK</name>
<reference evidence="5" key="1">
    <citation type="submission" date="2016-01" db="EMBL/GenBank/DDBJ databases">
        <authorList>
            <person name="Peeters C."/>
        </authorList>
    </citation>
    <scope>NUCLEOTIDE SEQUENCE [LARGE SCALE GENOMIC DNA]</scope>
    <source>
        <strain evidence="5">LMG 29325</strain>
    </source>
</reference>
<dbReference type="Gene3D" id="3.40.50.720">
    <property type="entry name" value="NAD(P)-binding Rossmann-like Domain"/>
    <property type="match status" value="1"/>
</dbReference>
<sequence length="348" mass="37139">MSSTQVSSVLRLGILGGANIARQFTRDVRPSERVRVVAVASRSDENAKTFAEANGIETWFGSYDALLASPDIDAVYIPLPNSLHAEWAIKAADHGKHILCEKPLALDRDEAARMFEAADRNGVLLLEAFPYYFQPQTAAMMALIGEGAIGEVRAIQANFGFTVGNPGANIRMKPELGGGALLDAGSYPLSLIRLVMGCAPQRVDAVATWAGSNVDISLMATLIYADGRRAQVSCSMDAANHRHATIIGTQGTIDTEYLNHTSAQTAGDEFGYLPSQMRVRRGIPNSVPFEPIASEAGSGFFFAAESFARMVAAHDAAAIEYYAQVSLDNAATLAAIIESARGEKPVTL</sequence>
<gene>
    <name evidence="5" type="ORF">AWB82_02174</name>
</gene>
<comment type="caution">
    <text evidence="5">The sequence shown here is derived from an EMBL/GenBank/DDBJ whole genome shotgun (WGS) entry which is preliminary data.</text>
</comment>
<organism evidence="5 6">
    <name type="scientific">Caballeronia glebae</name>
    <dbReference type="NCBI Taxonomy" id="1777143"/>
    <lineage>
        <taxon>Bacteria</taxon>
        <taxon>Pseudomonadati</taxon>
        <taxon>Pseudomonadota</taxon>
        <taxon>Betaproteobacteria</taxon>
        <taxon>Burkholderiales</taxon>
        <taxon>Burkholderiaceae</taxon>
        <taxon>Caballeronia</taxon>
    </lineage>
</organism>
<dbReference type="GO" id="GO:0000166">
    <property type="term" value="F:nucleotide binding"/>
    <property type="evidence" value="ECO:0007669"/>
    <property type="project" value="InterPro"/>
</dbReference>
<dbReference type="PANTHER" id="PTHR22604">
    <property type="entry name" value="OXIDOREDUCTASES"/>
    <property type="match status" value="1"/>
</dbReference>
<feature type="domain" description="GFO/IDH/MocA-like oxidoreductase" evidence="4">
    <location>
        <begin position="139"/>
        <end position="253"/>
    </location>
</feature>
<evidence type="ECO:0000256" key="2">
    <source>
        <dbReference type="ARBA" id="ARBA00023002"/>
    </source>
</evidence>
<dbReference type="GO" id="GO:0016491">
    <property type="term" value="F:oxidoreductase activity"/>
    <property type="evidence" value="ECO:0007669"/>
    <property type="project" value="UniProtKB-KW"/>
</dbReference>
<dbReference type="EMBL" id="FCOJ02000012">
    <property type="protein sequence ID" value="SAK56005.1"/>
    <property type="molecule type" value="Genomic_DNA"/>
</dbReference>
<evidence type="ECO:0000313" key="5">
    <source>
        <dbReference type="EMBL" id="SAK56005.1"/>
    </source>
</evidence>
<accession>A0A158AE61</accession>
<dbReference type="STRING" id="1777143.AWB82_02174"/>
<evidence type="ECO:0000259" key="4">
    <source>
        <dbReference type="Pfam" id="PF22725"/>
    </source>
</evidence>
<dbReference type="InterPro" id="IPR055170">
    <property type="entry name" value="GFO_IDH_MocA-like_dom"/>
</dbReference>
<dbReference type="RefSeq" id="WP_086967122.1">
    <property type="nucleotide sequence ID" value="NZ_FCOJ02000012.1"/>
</dbReference>
<evidence type="ECO:0000313" key="6">
    <source>
        <dbReference type="Proteomes" id="UP000054596"/>
    </source>
</evidence>
<comment type="similarity">
    <text evidence="1">Belongs to the Gfo/Idh/MocA family.</text>
</comment>
<dbReference type="InterPro" id="IPR000683">
    <property type="entry name" value="Gfo/Idh/MocA-like_OxRdtase_N"/>
</dbReference>
<dbReference type="Gene3D" id="3.30.360.10">
    <property type="entry name" value="Dihydrodipicolinate Reductase, domain 2"/>
    <property type="match status" value="1"/>
</dbReference>
<dbReference type="Pfam" id="PF22725">
    <property type="entry name" value="GFO_IDH_MocA_C3"/>
    <property type="match status" value="1"/>
</dbReference>
<dbReference type="PANTHER" id="PTHR22604:SF105">
    <property type="entry name" value="TRANS-1,2-DIHYDROBENZENE-1,2-DIOL DEHYDROGENASE"/>
    <property type="match status" value="1"/>
</dbReference>
<dbReference type="SUPFAM" id="SSF51735">
    <property type="entry name" value="NAD(P)-binding Rossmann-fold domains"/>
    <property type="match status" value="1"/>
</dbReference>
<dbReference type="Pfam" id="PF01408">
    <property type="entry name" value="GFO_IDH_MocA"/>
    <property type="match status" value="1"/>
</dbReference>
<dbReference type="InterPro" id="IPR050984">
    <property type="entry name" value="Gfo/Idh/MocA_domain"/>
</dbReference>
<dbReference type="AlphaFoldDB" id="A0A158AE61"/>
<feature type="domain" description="Gfo/Idh/MocA-like oxidoreductase N-terminal" evidence="3">
    <location>
        <begin position="11"/>
        <end position="126"/>
    </location>
</feature>
<evidence type="ECO:0000256" key="1">
    <source>
        <dbReference type="ARBA" id="ARBA00010928"/>
    </source>
</evidence>
<proteinExistence type="inferred from homology"/>